<dbReference type="CDD" id="cd00090">
    <property type="entry name" value="HTH_ARSR"/>
    <property type="match status" value="1"/>
</dbReference>
<dbReference type="Gene3D" id="1.10.10.10">
    <property type="entry name" value="Winged helix-like DNA-binding domain superfamily/Winged helix DNA-binding domain"/>
    <property type="match status" value="1"/>
</dbReference>
<dbReference type="SUPFAM" id="SSF88659">
    <property type="entry name" value="Sigma3 and sigma4 domains of RNA polymerase sigma factors"/>
    <property type="match status" value="1"/>
</dbReference>
<dbReference type="EMBL" id="LAZR01000252">
    <property type="protein sequence ID" value="KKN79109.1"/>
    <property type="molecule type" value="Genomic_DNA"/>
</dbReference>
<feature type="domain" description="HTH arsR-type" evidence="1">
    <location>
        <begin position="62"/>
        <end position="101"/>
    </location>
</feature>
<gene>
    <name evidence="2" type="ORF">LCGC14_0342970</name>
</gene>
<dbReference type="AlphaFoldDB" id="A0A0F9TIM3"/>
<reference evidence="2" key="1">
    <citation type="journal article" date="2015" name="Nature">
        <title>Complex archaea that bridge the gap between prokaryotes and eukaryotes.</title>
        <authorList>
            <person name="Spang A."/>
            <person name="Saw J.H."/>
            <person name="Jorgensen S.L."/>
            <person name="Zaremba-Niedzwiedzka K."/>
            <person name="Martijn J."/>
            <person name="Lind A.E."/>
            <person name="van Eijk R."/>
            <person name="Schleper C."/>
            <person name="Guy L."/>
            <person name="Ettema T.J."/>
        </authorList>
    </citation>
    <scope>NUCLEOTIDE SEQUENCE</scope>
</reference>
<dbReference type="GO" id="GO:0003700">
    <property type="term" value="F:DNA-binding transcription factor activity"/>
    <property type="evidence" value="ECO:0007669"/>
    <property type="project" value="InterPro"/>
</dbReference>
<dbReference type="InterPro" id="IPR036388">
    <property type="entry name" value="WH-like_DNA-bd_sf"/>
</dbReference>
<dbReference type="InterPro" id="IPR011991">
    <property type="entry name" value="ArsR-like_HTH"/>
</dbReference>
<dbReference type="InterPro" id="IPR013324">
    <property type="entry name" value="RNA_pol_sigma_r3/r4-like"/>
</dbReference>
<dbReference type="InterPro" id="IPR001845">
    <property type="entry name" value="HTH_ArsR_DNA-bd_dom"/>
</dbReference>
<name>A0A0F9TIM3_9ZZZZ</name>
<protein>
    <recommendedName>
        <fullName evidence="1">HTH arsR-type domain-containing protein</fullName>
    </recommendedName>
</protein>
<evidence type="ECO:0000259" key="1">
    <source>
        <dbReference type="Pfam" id="PF01022"/>
    </source>
</evidence>
<sequence>MEKITKNMGILIGKVHHEHEGKSVEVAAREMNISTPTAYRMLEKAEKIAPYLFPILSRKKAHILQLYMMENMRIYDIAEVTGVSCSTVKDHLRALRKKGLIPKHDRKPMLSYDSTMDGEVTRKW</sequence>
<dbReference type="Pfam" id="PF01022">
    <property type="entry name" value="HTH_5"/>
    <property type="match status" value="1"/>
</dbReference>
<comment type="caution">
    <text evidence="2">The sequence shown here is derived from an EMBL/GenBank/DDBJ whole genome shotgun (WGS) entry which is preliminary data.</text>
</comment>
<evidence type="ECO:0000313" key="2">
    <source>
        <dbReference type="EMBL" id="KKN79109.1"/>
    </source>
</evidence>
<proteinExistence type="predicted"/>
<organism evidence="2">
    <name type="scientific">marine sediment metagenome</name>
    <dbReference type="NCBI Taxonomy" id="412755"/>
    <lineage>
        <taxon>unclassified sequences</taxon>
        <taxon>metagenomes</taxon>
        <taxon>ecological metagenomes</taxon>
    </lineage>
</organism>
<accession>A0A0F9TIM3</accession>